<dbReference type="Proteomes" id="UP000218676">
    <property type="component" value="Chromosome 2"/>
</dbReference>
<feature type="region of interest" description="Disordered" evidence="1">
    <location>
        <begin position="1"/>
        <end position="32"/>
    </location>
</feature>
<evidence type="ECO:0008006" key="7">
    <source>
        <dbReference type="Google" id="ProtNLM"/>
    </source>
</evidence>
<gene>
    <name evidence="4" type="ORF">IC627_17585</name>
    <name evidence="3" type="ORF">PDPUS_2_00245</name>
</gene>
<dbReference type="RefSeq" id="WP_044179677.1">
    <property type="nucleotide sequence ID" value="NZ_AP018046.1"/>
</dbReference>
<evidence type="ECO:0000313" key="6">
    <source>
        <dbReference type="Proteomes" id="UP000516656"/>
    </source>
</evidence>
<dbReference type="Proteomes" id="UP000516656">
    <property type="component" value="Chromosome 2"/>
</dbReference>
<dbReference type="EMBL" id="AP018046">
    <property type="protein sequence ID" value="BAX54831.1"/>
    <property type="molecule type" value="Genomic_DNA"/>
</dbReference>
<keyword evidence="2" id="KW-0472">Membrane</keyword>
<evidence type="ECO:0000256" key="1">
    <source>
        <dbReference type="SAM" id="MobiDB-lite"/>
    </source>
</evidence>
<dbReference type="EMBL" id="CP061855">
    <property type="protein sequence ID" value="QOD58638.1"/>
    <property type="molecule type" value="Genomic_DNA"/>
</dbReference>
<keyword evidence="2" id="KW-0812">Transmembrane</keyword>
<protein>
    <recommendedName>
        <fullName evidence="7">Zinc ribbon domain-containing protein</fullName>
    </recommendedName>
</protein>
<organism evidence="4 6">
    <name type="scientific">Photobacterium damsela subsp. piscicida</name>
    <name type="common">Pasteurella piscicida</name>
    <dbReference type="NCBI Taxonomy" id="38294"/>
    <lineage>
        <taxon>Bacteria</taxon>
        <taxon>Pseudomonadati</taxon>
        <taxon>Pseudomonadota</taxon>
        <taxon>Gammaproteobacteria</taxon>
        <taxon>Vibrionales</taxon>
        <taxon>Vibrionaceae</taxon>
        <taxon>Photobacterium</taxon>
    </lineage>
</organism>
<name>A0A1Q9GWK9_PHODP</name>
<reference evidence="5" key="2">
    <citation type="submission" date="2017-05" db="EMBL/GenBank/DDBJ databases">
        <title>Whole genome sequence of fish pathogenic bacteria, Photobacterium damselae subsp. piscicida, strain 91-197, isolated from hybrid striped bass (Morone sp.) in USA.</title>
        <authorList>
            <person name="Teru Y."/>
            <person name="Hikima J."/>
            <person name="Kono T."/>
            <person name="Sakai M."/>
            <person name="Takano T."/>
            <person name="Hawke J.P."/>
            <person name="Takeyama H."/>
            <person name="Aoki T."/>
        </authorList>
    </citation>
    <scope>NUCLEOTIDE SEQUENCE [LARGE SCALE GENOMIC DNA]</scope>
    <source>
        <strain evidence="5">91-197</strain>
    </source>
</reference>
<evidence type="ECO:0000256" key="2">
    <source>
        <dbReference type="SAM" id="Phobius"/>
    </source>
</evidence>
<proteinExistence type="predicted"/>
<accession>A0A1Q9GWK9</accession>
<evidence type="ECO:0000313" key="3">
    <source>
        <dbReference type="EMBL" id="BAX54831.1"/>
    </source>
</evidence>
<keyword evidence="2" id="KW-1133">Transmembrane helix</keyword>
<sequence>MSNSPLQSEQQDPLSFRAEQRTAPVRPTKPVSKKLTQCPACEGMVSRKAHFCPHCGEPDPANHLRKSQVVSCAVWTAIIAAGCWFAYSTLWPLVLQRLG</sequence>
<reference evidence="3" key="1">
    <citation type="journal article" date="2017" name="Genome Announc.">
        <title>Whole-Genome Sequence of Photobacterium damselae subsp. piscicida Strain 91-197, Isolated from Hybrid Striped Bass (Morone sp.) in the United States.</title>
        <authorList>
            <person name="Teru Y."/>
            <person name="Hikima J."/>
            <person name="Kono T."/>
            <person name="Sakai M."/>
            <person name="Takano T."/>
            <person name="Hawke J.P."/>
            <person name="Takeyama H."/>
            <person name="Aoki T."/>
        </authorList>
    </citation>
    <scope>NUCLEOTIDE SEQUENCE</scope>
    <source>
        <strain evidence="3">91-197</strain>
    </source>
</reference>
<feature type="compositionally biased region" description="Polar residues" evidence="1">
    <location>
        <begin position="1"/>
        <end position="13"/>
    </location>
</feature>
<dbReference type="GeneID" id="93399275"/>
<dbReference type="AlphaFoldDB" id="A0A1Q9GWK9"/>
<evidence type="ECO:0000313" key="5">
    <source>
        <dbReference type="Proteomes" id="UP000218676"/>
    </source>
</evidence>
<evidence type="ECO:0000313" key="4">
    <source>
        <dbReference type="EMBL" id="QOD58638.1"/>
    </source>
</evidence>
<feature type="transmembrane region" description="Helical" evidence="2">
    <location>
        <begin position="72"/>
        <end position="94"/>
    </location>
</feature>
<reference evidence="4 6" key="3">
    <citation type="submission" date="2020-09" db="EMBL/GenBank/DDBJ databases">
        <title>Complete, closed and curated genome sequences of Photobacterium damselae subsp. piscicida isolates from Australia indicate localised evolution and additional plasmid-borne pathogenicity mechanisms.</title>
        <authorList>
            <person name="Baseggio L."/>
            <person name="Silayeva O."/>
            <person name="Buller N."/>
            <person name="Landos M."/>
            <person name="Engelstaedter J."/>
            <person name="Barnes A.C."/>
        </authorList>
    </citation>
    <scope>NUCLEOTIDE SEQUENCE [LARGE SCALE GENOMIC DNA]</scope>
    <source>
        <strain evidence="4 6">AS-16-0540-1</strain>
    </source>
</reference>